<organism evidence="1 2">
    <name type="scientific">Persea americana</name>
    <name type="common">Avocado</name>
    <dbReference type="NCBI Taxonomy" id="3435"/>
    <lineage>
        <taxon>Eukaryota</taxon>
        <taxon>Viridiplantae</taxon>
        <taxon>Streptophyta</taxon>
        <taxon>Embryophyta</taxon>
        <taxon>Tracheophyta</taxon>
        <taxon>Spermatophyta</taxon>
        <taxon>Magnoliopsida</taxon>
        <taxon>Magnoliidae</taxon>
        <taxon>Laurales</taxon>
        <taxon>Lauraceae</taxon>
        <taxon>Persea</taxon>
    </lineage>
</organism>
<sequence length="1000" mass="113098">MQNKDFAGAHKLALKAQKLYPGLENISQLLTVCEVHVSAEQKVVGTEADWYGILQIPQTVDELSIKKQYRKLALILHPDKNKFPGAEAAFKLIGEANRVLSDQAKRSVYDIKRRTIQSGTTKQQNSFADNTRQPHQQQTEMPLTFWTSCPFCSTRYQQYRNLLNRVIRCQKCLNPFVAYDLNVQGVNSGYAWSQSAASQHNDIPNQGAHRTGQESTAGNSYSGFQCQENARNTKVGGRSQRKASEEGDVASRRAMFGEAQSRKSPRNVGRKRGRNAAESGESFSSERADVKDSEQLEKKEMESLPIKKKNKQGSKDADNVEVNSNVASNPDTQDPISYPEPEFHDFDKDRVQENFLVAQIWAVYDDTDGMPRWYAQIRKIYSNGSKLRILWLEADPKDRDGQNWLEERLPVACGNFKTGRTQDTEDLLMFSHLASWEKGNSRNTYKIYPRKGEVWALFKDWSIQWSTSLDAHRKYEFEFVEILCDYDEGTGVEVACLVVLEGFTSLFQQMENMEKNPRQVPPSDLLRFSHRVPCYRMTGEERQGVPAGSFELDPASVFTEALSPAKGVDKVIDKSVDVESRTECSKPRTENKTPAVGTEILNTAKEGPSQNEKISQNRENLEKGSCLSEAKEEASTTVWPEKPNGIKKPSPNGKDIQSKENVTSTKFRAEKETPVTRPDVLNAPKKSTSSNEEKMHNKESLVNRRCSPRKIVRAHQKKPCQADASQHPVEEGTCFNGGDGMPDNKPDDTMSTKSQIGGREKESVAGKVPQNGATEENCPPDPVFCGSVFEKLEGQFQRGQIWALYSSVDGGLPKYYARITKVESPKFKVHATWLEACPESEKEIWWSKKVLPVTCGKFKLQIGETVTYEEASIFSHRMRHNSLKGKKYSIFPRKGEVWAIYKNWSSEWTHKDLEHCEYELVEVLNESRLSTEVMVLEVVDGYRTVYRGSTKMDIPCDELLRFSHLVPSFRLTKEGGVKLKGCLELDSLALPDSFFSKTSK</sequence>
<gene>
    <name evidence="1" type="ORF">MRB53_029172</name>
</gene>
<proteinExistence type="predicted"/>
<reference evidence="1 2" key="1">
    <citation type="journal article" date="2022" name="Hortic Res">
        <title>A haplotype resolved chromosomal level avocado genome allows analysis of novel avocado genes.</title>
        <authorList>
            <person name="Nath O."/>
            <person name="Fletcher S.J."/>
            <person name="Hayward A."/>
            <person name="Shaw L.M."/>
            <person name="Masouleh A.K."/>
            <person name="Furtado A."/>
            <person name="Henry R.J."/>
            <person name="Mitter N."/>
        </authorList>
    </citation>
    <scope>NUCLEOTIDE SEQUENCE [LARGE SCALE GENOMIC DNA]</scope>
    <source>
        <strain evidence="2">cv. Hass</strain>
    </source>
</reference>
<evidence type="ECO:0000313" key="2">
    <source>
        <dbReference type="Proteomes" id="UP001234297"/>
    </source>
</evidence>
<dbReference type="EMBL" id="CM056817">
    <property type="protein sequence ID" value="KAJ8620643.1"/>
    <property type="molecule type" value="Genomic_DNA"/>
</dbReference>
<keyword evidence="2" id="KW-1185">Reference proteome</keyword>
<accession>A0ACC2KHZ1</accession>
<evidence type="ECO:0000313" key="1">
    <source>
        <dbReference type="EMBL" id="KAJ8620643.1"/>
    </source>
</evidence>
<comment type="caution">
    <text evidence="1">The sequence shown here is derived from an EMBL/GenBank/DDBJ whole genome shotgun (WGS) entry which is preliminary data.</text>
</comment>
<dbReference type="Proteomes" id="UP001234297">
    <property type="component" value="Chromosome 9"/>
</dbReference>
<name>A0ACC2KHZ1_PERAE</name>
<protein>
    <submittedName>
        <fullName evidence="1">Uncharacterized protein</fullName>
    </submittedName>
</protein>